<evidence type="ECO:0000256" key="2">
    <source>
        <dbReference type="ARBA" id="ARBA00022827"/>
    </source>
</evidence>
<dbReference type="InterPro" id="IPR002938">
    <property type="entry name" value="FAD-bd"/>
</dbReference>
<proteinExistence type="predicted"/>
<dbReference type="Pfam" id="PF01494">
    <property type="entry name" value="FAD_binding_3"/>
    <property type="match status" value="1"/>
</dbReference>
<reference evidence="7" key="1">
    <citation type="submission" date="2016-06" db="EMBL/GenBank/DDBJ databases">
        <authorList>
            <person name="Varghese N."/>
            <person name="Submissions Spin"/>
        </authorList>
    </citation>
    <scope>NUCLEOTIDE SEQUENCE [LARGE SCALE GENOMIC DNA]</scope>
    <source>
        <strain evidence="7">DSM 44814</strain>
    </source>
</reference>
<dbReference type="PANTHER" id="PTHR47178">
    <property type="entry name" value="MONOOXYGENASE, FAD-BINDING"/>
    <property type="match status" value="1"/>
</dbReference>
<keyword evidence="4" id="KW-0503">Monooxygenase</keyword>
<evidence type="ECO:0000256" key="3">
    <source>
        <dbReference type="ARBA" id="ARBA00023002"/>
    </source>
</evidence>
<keyword evidence="3" id="KW-0560">Oxidoreductase</keyword>
<keyword evidence="2" id="KW-0274">FAD</keyword>
<dbReference type="GO" id="GO:0071949">
    <property type="term" value="F:FAD binding"/>
    <property type="evidence" value="ECO:0007669"/>
    <property type="project" value="InterPro"/>
</dbReference>
<dbReference type="PANTHER" id="PTHR47178:SF6">
    <property type="entry name" value="FAD-BINDING DOMAIN-CONTAINING PROTEIN"/>
    <property type="match status" value="1"/>
</dbReference>
<accession>A0A1C6USQ0</accession>
<dbReference type="AlphaFoldDB" id="A0A1C6USQ0"/>
<dbReference type="GO" id="GO:0004497">
    <property type="term" value="F:monooxygenase activity"/>
    <property type="evidence" value="ECO:0007669"/>
    <property type="project" value="UniProtKB-KW"/>
</dbReference>
<name>A0A1C6USQ0_9ACTN</name>
<gene>
    <name evidence="6" type="ORF">GA0070604_3554</name>
</gene>
<keyword evidence="7" id="KW-1185">Reference proteome</keyword>
<feature type="domain" description="FAD-binding" evidence="5">
    <location>
        <begin position="317"/>
        <end position="366"/>
    </location>
</feature>
<dbReference type="SUPFAM" id="SSF51905">
    <property type="entry name" value="FAD/NAD(P)-binding domain"/>
    <property type="match status" value="1"/>
</dbReference>
<dbReference type="Proteomes" id="UP000199696">
    <property type="component" value="Unassembled WGS sequence"/>
</dbReference>
<evidence type="ECO:0000259" key="5">
    <source>
        <dbReference type="Pfam" id="PF01494"/>
    </source>
</evidence>
<keyword evidence="1" id="KW-0285">Flavoprotein</keyword>
<dbReference type="Pfam" id="PF13450">
    <property type="entry name" value="NAD_binding_8"/>
    <property type="match status" value="1"/>
</dbReference>
<dbReference type="Gene3D" id="3.50.50.60">
    <property type="entry name" value="FAD/NAD(P)-binding domain"/>
    <property type="match status" value="1"/>
</dbReference>
<sequence>MSVNQTRAMSELSVMIIGGGIGGLCLAQGLRQAGVAVTVHERGKARTDWLQGYRIHINPAGSHALRTCLPAANWQTFLRTVSVDDGGFAFTTEQLTDLVRFTAEEITPTGGPDERHYGVSRIGLREVLLAGMDDAVRLGEEFTHYETTTDGRVTATFADGSTATADVLIGADGANSRVRRQLLPHARRINTGIVAIAGKHRLDGAALPRALTHDTNLVIPKRSGSLFTAVWHPDRRFTAPPQDAPEDFLLSYSMPFVLWGYSDAAAALPDGVESLSGADLQRLALDRTIGWAPALRDLIAGSDPHTVNALRIRSATPVDAWQTGPVTLIGDAIHNMTPMAGIGANTALRDAELLCHRLAEVAAGRSALLPALRDYERQMLGYGFAAVKQSLRNARQAGSGNRVGRAAFRAMMRTVGAVPPIRRRMAAQLGR</sequence>
<evidence type="ECO:0000313" key="6">
    <source>
        <dbReference type="EMBL" id="SCL57115.1"/>
    </source>
</evidence>
<protein>
    <submittedName>
        <fullName evidence="6">2-polyprenyl-6-methoxyphenol hydroxylase</fullName>
    </submittedName>
</protein>
<evidence type="ECO:0000256" key="1">
    <source>
        <dbReference type="ARBA" id="ARBA00022630"/>
    </source>
</evidence>
<dbReference type="EMBL" id="FMHY01000002">
    <property type="protein sequence ID" value="SCL57115.1"/>
    <property type="molecule type" value="Genomic_DNA"/>
</dbReference>
<organism evidence="6 7">
    <name type="scientific">Micromonospora eburnea</name>
    <dbReference type="NCBI Taxonomy" id="227316"/>
    <lineage>
        <taxon>Bacteria</taxon>
        <taxon>Bacillati</taxon>
        <taxon>Actinomycetota</taxon>
        <taxon>Actinomycetes</taxon>
        <taxon>Micromonosporales</taxon>
        <taxon>Micromonosporaceae</taxon>
        <taxon>Micromonospora</taxon>
    </lineage>
</organism>
<evidence type="ECO:0000313" key="7">
    <source>
        <dbReference type="Proteomes" id="UP000199696"/>
    </source>
</evidence>
<dbReference type="PRINTS" id="PR00420">
    <property type="entry name" value="RNGMNOXGNASE"/>
</dbReference>
<dbReference type="STRING" id="227316.GA0070604_3554"/>
<dbReference type="OrthoDB" id="3322136at2"/>
<dbReference type="InterPro" id="IPR036188">
    <property type="entry name" value="FAD/NAD-bd_sf"/>
</dbReference>
<evidence type="ECO:0000256" key="4">
    <source>
        <dbReference type="ARBA" id="ARBA00023033"/>
    </source>
</evidence>